<dbReference type="Proteomes" id="UP000294685">
    <property type="component" value="Unassembled WGS sequence"/>
</dbReference>
<comment type="caution">
    <text evidence="2">The sequence shown here is derived from an EMBL/GenBank/DDBJ whole genome shotgun (WGS) entry which is preliminary data.</text>
</comment>
<dbReference type="Pfam" id="PF00535">
    <property type="entry name" value="Glycos_transf_2"/>
    <property type="match status" value="1"/>
</dbReference>
<sequence>MNNPLLSIIIPVYNRADLIEETLESILCQTYTNWECILVDDWSTDDSLNVMQKYQKKDARFKAFLRPIELNKGANSSRNYGFLQAKGSYIKWFDSDDIMLPNHLETACRIIILNRLDFVITDLINFKHEDGAILDKPYNFDRNKAVISAENFALYRIGWTTVDFLGTREIVEKIKFNEYIVDGDEYNFFIKLLHQPCNGMFINELLTLRRIHSGCITIQNEQNKTGYLSIKAVIKFQTANDLVVFNDYNLIRWFLSGYMHLAFSLANEKEFIPFCKPAFKLICKYYSFLKGCAFILALGSVKWFGKGYRILKYARK</sequence>
<evidence type="ECO:0000259" key="1">
    <source>
        <dbReference type="Pfam" id="PF00535"/>
    </source>
</evidence>
<reference evidence="2 3" key="1">
    <citation type="submission" date="2019-03" db="EMBL/GenBank/DDBJ databases">
        <title>Novel species of Flavobacterium.</title>
        <authorList>
            <person name="Liu Q."/>
            <person name="Xin Y.-H."/>
        </authorList>
    </citation>
    <scope>NUCLEOTIDE SEQUENCE [LARGE SCALE GENOMIC DNA]</scope>
    <source>
        <strain evidence="2 3">LB2P22</strain>
    </source>
</reference>
<evidence type="ECO:0000313" key="2">
    <source>
        <dbReference type="EMBL" id="TDE28050.1"/>
    </source>
</evidence>
<evidence type="ECO:0000313" key="3">
    <source>
        <dbReference type="Proteomes" id="UP000294685"/>
    </source>
</evidence>
<protein>
    <submittedName>
        <fullName evidence="2">Glycosyltransferase family 2 protein</fullName>
    </submittedName>
</protein>
<name>A0ABY2DPF4_9FLAO</name>
<dbReference type="InterPro" id="IPR001173">
    <property type="entry name" value="Glyco_trans_2-like"/>
</dbReference>
<dbReference type="InterPro" id="IPR029044">
    <property type="entry name" value="Nucleotide-diphossugar_trans"/>
</dbReference>
<organism evidence="2 3">
    <name type="scientific">Flavobacterium ranwuense</name>
    <dbReference type="NCBI Taxonomy" id="2541725"/>
    <lineage>
        <taxon>Bacteria</taxon>
        <taxon>Pseudomonadati</taxon>
        <taxon>Bacteroidota</taxon>
        <taxon>Flavobacteriia</taxon>
        <taxon>Flavobacteriales</taxon>
        <taxon>Flavobacteriaceae</taxon>
        <taxon>Flavobacterium</taxon>
    </lineage>
</organism>
<dbReference type="Gene3D" id="3.90.550.10">
    <property type="entry name" value="Spore Coat Polysaccharide Biosynthesis Protein SpsA, Chain A"/>
    <property type="match status" value="1"/>
</dbReference>
<dbReference type="RefSeq" id="WP_132071964.1">
    <property type="nucleotide sequence ID" value="NZ_SMLH01000008.1"/>
</dbReference>
<dbReference type="SUPFAM" id="SSF53448">
    <property type="entry name" value="Nucleotide-diphospho-sugar transferases"/>
    <property type="match status" value="1"/>
</dbReference>
<dbReference type="PANTHER" id="PTHR22916:SF3">
    <property type="entry name" value="UDP-GLCNAC:BETAGAL BETA-1,3-N-ACETYLGLUCOSAMINYLTRANSFERASE-LIKE PROTEIN 1"/>
    <property type="match status" value="1"/>
</dbReference>
<gene>
    <name evidence="2" type="ORF">E0I61_13195</name>
</gene>
<accession>A0ABY2DPF4</accession>
<proteinExistence type="predicted"/>
<feature type="domain" description="Glycosyltransferase 2-like" evidence="1">
    <location>
        <begin position="7"/>
        <end position="130"/>
    </location>
</feature>
<dbReference type="PANTHER" id="PTHR22916">
    <property type="entry name" value="GLYCOSYLTRANSFERASE"/>
    <property type="match status" value="1"/>
</dbReference>
<dbReference type="EMBL" id="SMLH01000008">
    <property type="protein sequence ID" value="TDE28050.1"/>
    <property type="molecule type" value="Genomic_DNA"/>
</dbReference>
<keyword evidence="3" id="KW-1185">Reference proteome</keyword>
<dbReference type="CDD" id="cd00761">
    <property type="entry name" value="Glyco_tranf_GTA_type"/>
    <property type="match status" value="1"/>
</dbReference>